<dbReference type="Pfam" id="PF02518">
    <property type="entry name" value="HATPase_c"/>
    <property type="match status" value="1"/>
</dbReference>
<dbReference type="Pfam" id="PF00072">
    <property type="entry name" value="Response_reg"/>
    <property type="match status" value="1"/>
</dbReference>
<dbReference type="NCBIfam" id="TIGR00229">
    <property type="entry name" value="sensory_box"/>
    <property type="match status" value="2"/>
</dbReference>
<dbReference type="InterPro" id="IPR003661">
    <property type="entry name" value="HisK_dim/P_dom"/>
</dbReference>
<name>A0ABT3H231_9RHOB</name>
<evidence type="ECO:0000313" key="12">
    <source>
        <dbReference type="EMBL" id="MCW1933896.1"/>
    </source>
</evidence>
<dbReference type="PROSITE" id="PS50110">
    <property type="entry name" value="RESPONSE_REGULATORY"/>
    <property type="match status" value="1"/>
</dbReference>
<dbReference type="Pfam" id="PF01590">
    <property type="entry name" value="GAF"/>
    <property type="match status" value="1"/>
</dbReference>
<dbReference type="CDD" id="cd17546">
    <property type="entry name" value="REC_hyHK_CKI1_RcsC-like"/>
    <property type="match status" value="1"/>
</dbReference>
<evidence type="ECO:0000256" key="2">
    <source>
        <dbReference type="ARBA" id="ARBA00012438"/>
    </source>
</evidence>
<dbReference type="InterPro" id="IPR029016">
    <property type="entry name" value="GAF-like_dom_sf"/>
</dbReference>
<comment type="caution">
    <text evidence="12">The sequence shown here is derived from an EMBL/GenBank/DDBJ whole genome shotgun (WGS) entry which is preliminary data.</text>
</comment>
<dbReference type="GO" id="GO:0005524">
    <property type="term" value="F:ATP binding"/>
    <property type="evidence" value="ECO:0007669"/>
    <property type="project" value="UniProtKB-KW"/>
</dbReference>
<feature type="modified residue" description="4-aspartylphosphate" evidence="6">
    <location>
        <position position="990"/>
    </location>
</feature>
<feature type="coiled-coil region" evidence="7">
    <location>
        <begin position="419"/>
        <end position="446"/>
    </location>
</feature>
<dbReference type="InterPro" id="IPR013655">
    <property type="entry name" value="PAS_fold_3"/>
</dbReference>
<feature type="domain" description="PAS" evidence="10">
    <location>
        <begin position="555"/>
        <end position="627"/>
    </location>
</feature>
<dbReference type="Pfam" id="PF12860">
    <property type="entry name" value="PAS_7"/>
    <property type="match status" value="1"/>
</dbReference>
<dbReference type="InterPro" id="IPR000700">
    <property type="entry name" value="PAS-assoc_C"/>
</dbReference>
<dbReference type="InterPro" id="IPR003594">
    <property type="entry name" value="HATPase_dom"/>
</dbReference>
<dbReference type="InterPro" id="IPR003018">
    <property type="entry name" value="GAF"/>
</dbReference>
<dbReference type="InterPro" id="IPR011006">
    <property type="entry name" value="CheY-like_superfamily"/>
</dbReference>
<evidence type="ECO:0000256" key="3">
    <source>
        <dbReference type="ARBA" id="ARBA00022553"/>
    </source>
</evidence>
<keyword evidence="5" id="KW-0418">Kinase</keyword>
<accession>A0ABT3H231</accession>
<dbReference type="SUPFAM" id="SSF52172">
    <property type="entry name" value="CheY-like"/>
    <property type="match status" value="1"/>
</dbReference>
<dbReference type="SUPFAM" id="SSF47384">
    <property type="entry name" value="Homodimeric domain of signal transducing histidine kinase"/>
    <property type="match status" value="1"/>
</dbReference>
<keyword evidence="13" id="KW-1185">Reference proteome</keyword>
<evidence type="ECO:0000256" key="7">
    <source>
        <dbReference type="SAM" id="Coils"/>
    </source>
</evidence>
<dbReference type="CDD" id="cd00130">
    <property type="entry name" value="PAS"/>
    <property type="match status" value="2"/>
</dbReference>
<dbReference type="InterPro" id="IPR000014">
    <property type="entry name" value="PAS"/>
</dbReference>
<dbReference type="Gene3D" id="3.30.450.40">
    <property type="match status" value="1"/>
</dbReference>
<evidence type="ECO:0000259" key="9">
    <source>
        <dbReference type="PROSITE" id="PS50110"/>
    </source>
</evidence>
<dbReference type="SMART" id="SM00388">
    <property type="entry name" value="HisKA"/>
    <property type="match status" value="1"/>
</dbReference>
<dbReference type="SUPFAM" id="SSF55785">
    <property type="entry name" value="PYP-like sensor domain (PAS domain)"/>
    <property type="match status" value="3"/>
</dbReference>
<dbReference type="RefSeq" id="WP_264506765.1">
    <property type="nucleotide sequence ID" value="NZ_JAPDFL010000001.1"/>
</dbReference>
<evidence type="ECO:0000256" key="6">
    <source>
        <dbReference type="PROSITE-ProRule" id="PRU00169"/>
    </source>
</evidence>
<dbReference type="SMART" id="SM00086">
    <property type="entry name" value="PAC"/>
    <property type="match status" value="2"/>
</dbReference>
<evidence type="ECO:0000256" key="5">
    <source>
        <dbReference type="ARBA" id="ARBA00022777"/>
    </source>
</evidence>
<dbReference type="SMART" id="SM00448">
    <property type="entry name" value="REC"/>
    <property type="match status" value="1"/>
</dbReference>
<dbReference type="SUPFAM" id="SSF55874">
    <property type="entry name" value="ATPase domain of HSP90 chaperone/DNA topoisomerase II/histidine kinase"/>
    <property type="match status" value="1"/>
</dbReference>
<dbReference type="Gene3D" id="3.30.450.20">
    <property type="entry name" value="PAS domain"/>
    <property type="match status" value="4"/>
</dbReference>
<keyword evidence="12" id="KW-0067">ATP-binding</keyword>
<dbReference type="InterPro" id="IPR036097">
    <property type="entry name" value="HisK_dim/P_sf"/>
</dbReference>
<dbReference type="SMART" id="SM00387">
    <property type="entry name" value="HATPase_c"/>
    <property type="match status" value="1"/>
</dbReference>
<evidence type="ECO:0000313" key="13">
    <source>
        <dbReference type="Proteomes" id="UP001208938"/>
    </source>
</evidence>
<dbReference type="SMART" id="SM00091">
    <property type="entry name" value="PAS"/>
    <property type="match status" value="3"/>
</dbReference>
<feature type="domain" description="PAS" evidence="10">
    <location>
        <begin position="302"/>
        <end position="348"/>
    </location>
</feature>
<dbReference type="PRINTS" id="PR00344">
    <property type="entry name" value="BCTRLSENSOR"/>
</dbReference>
<evidence type="ECO:0000259" key="11">
    <source>
        <dbReference type="PROSITE" id="PS50113"/>
    </source>
</evidence>
<dbReference type="PROSITE" id="PS50113">
    <property type="entry name" value="PAC"/>
    <property type="match status" value="2"/>
</dbReference>
<dbReference type="Pfam" id="PF00512">
    <property type="entry name" value="HisKA"/>
    <property type="match status" value="1"/>
</dbReference>
<proteinExistence type="predicted"/>
<evidence type="ECO:0000259" key="8">
    <source>
        <dbReference type="PROSITE" id="PS50109"/>
    </source>
</evidence>
<dbReference type="SMART" id="SM00065">
    <property type="entry name" value="GAF"/>
    <property type="match status" value="1"/>
</dbReference>
<feature type="domain" description="Response regulatory" evidence="9">
    <location>
        <begin position="941"/>
        <end position="1060"/>
    </location>
</feature>
<comment type="catalytic activity">
    <reaction evidence="1">
        <text>ATP + protein L-histidine = ADP + protein N-phospho-L-histidine.</text>
        <dbReference type="EC" id="2.7.13.3"/>
    </reaction>
</comment>
<dbReference type="InterPro" id="IPR001610">
    <property type="entry name" value="PAC"/>
</dbReference>
<dbReference type="PANTHER" id="PTHR43047:SF78">
    <property type="entry name" value="SENSORY_REGULATORY PROTEIN RPFC"/>
    <property type="match status" value="1"/>
</dbReference>
<sequence length="1065" mass="116304">MKTVFAKAKWSPDLQRAAFEILTDILTAAPEDFDRVFDESLGRLGVGLGISRAFVRLSGDMMLKDIGREWIDPGVKAAFGARGGFGLDAMPSWRGRFAAGEFLHVPDMASLADDLPEKHLFRAQCVNALLVVPVRHDAELIGVLGFAAMGSPRDFSPEEIQFAETVAAALASATRRAVLPESVERANACLKATLNAIPDMVLELDSDGRFVKYHVGRSTDYLPIAEGLKGRLPEDVFPPAGAAIAREVIAEVDATGSSQGRSFYYDMPGGRHWYQISAAAHDFGGYVMAIQDITDHRTRLHELEWLGEVARRTSNLVVVSDAESRIEWVNPAFESSTGWTLAEVRGRTPGSFLNSNQTDAATIAQIDRANEAQTAIDTEILNRSRSGKDMWLKVQKLPRFDRKGRHLGFISVETDVTELVEARSAASAAEQRAKALLEQLASAVEALKDGFVLFDAEDRLVLANTRQRALYPATAHLMVEGARFSDIFRWGSDVGEMSLNEAQKGEFLATRSAGRVFDHVVQRLEDGRVLRVRDNPTADGGRVGLCSDITELTLSQLKLRAIIEGASVGTWEWTVPTGQNEVNARWAEMIGYRLDEISTEIEAFEAMCHPEDLQKMKSDREAILSGSRAQLDYRFRLRHKDGHWIWVLSRGRVLQRDAAGRPLLMSGIHMDITELVESTQRAQAANAAKSAFLATMSHEIRTPLNGVLGMADLLTGTPLRADQRNMLDTIRESGWSLLAVLDDILDLSRLEAGKVELESKPFDLSLLLDRLDALHGAVAHTKGLVFDVVLEGEALTRVGDPTRVTQILQNLVGNAIKFTETGRVRIEVQTSHPDHVDFVITDTGIGMSDEQLSRIFEEFQQADSGIARRFGGSGLGLSIVHRLVAQMGGTVAVTSVPGEGTAVSLHLPLGAAVRQWGAAGTATDGQQAKEGAATKELVGLKVLVAEDNATNQKILQIMLGKLGVNARFAEDGAQALTLWREQPFDLFILDISMPVVDGIETLQTMQREARKSGTPLPPAIAATANVMKEQVEEYRKVGFIDTLPKPISLAKLVDVLSRAHSAAGV</sequence>
<keyword evidence="4" id="KW-0808">Transferase</keyword>
<organism evidence="12 13">
    <name type="scientific">Pararhodobacter zhoushanensis</name>
    <dbReference type="NCBI Taxonomy" id="2479545"/>
    <lineage>
        <taxon>Bacteria</taxon>
        <taxon>Pseudomonadati</taxon>
        <taxon>Pseudomonadota</taxon>
        <taxon>Alphaproteobacteria</taxon>
        <taxon>Rhodobacterales</taxon>
        <taxon>Paracoccaceae</taxon>
        <taxon>Pararhodobacter</taxon>
    </lineage>
</organism>
<keyword evidence="12" id="KW-0547">Nucleotide-binding</keyword>
<dbReference type="EC" id="2.7.13.3" evidence="2"/>
<dbReference type="PROSITE" id="PS50112">
    <property type="entry name" value="PAS"/>
    <property type="match status" value="2"/>
</dbReference>
<feature type="domain" description="PAC" evidence="11">
    <location>
        <begin position="374"/>
        <end position="428"/>
    </location>
</feature>
<dbReference type="PANTHER" id="PTHR43047">
    <property type="entry name" value="TWO-COMPONENT HISTIDINE PROTEIN KINASE"/>
    <property type="match status" value="1"/>
</dbReference>
<feature type="domain" description="Histidine kinase" evidence="8">
    <location>
        <begin position="695"/>
        <end position="911"/>
    </location>
</feature>
<dbReference type="InterPro" id="IPR004358">
    <property type="entry name" value="Sig_transdc_His_kin-like_C"/>
</dbReference>
<dbReference type="InterPro" id="IPR005467">
    <property type="entry name" value="His_kinase_dom"/>
</dbReference>
<dbReference type="CDD" id="cd00082">
    <property type="entry name" value="HisKA"/>
    <property type="match status" value="1"/>
</dbReference>
<keyword evidence="7" id="KW-0175">Coiled coil</keyword>
<evidence type="ECO:0000256" key="1">
    <source>
        <dbReference type="ARBA" id="ARBA00000085"/>
    </source>
</evidence>
<gene>
    <name evidence="12" type="ORF">OKW52_16935</name>
</gene>
<dbReference type="InterPro" id="IPR001789">
    <property type="entry name" value="Sig_transdc_resp-reg_receiver"/>
</dbReference>
<dbReference type="Gene3D" id="3.40.50.2300">
    <property type="match status" value="1"/>
</dbReference>
<evidence type="ECO:0000256" key="4">
    <source>
        <dbReference type="ARBA" id="ARBA00022679"/>
    </source>
</evidence>
<dbReference type="Proteomes" id="UP001208938">
    <property type="component" value="Unassembled WGS sequence"/>
</dbReference>
<dbReference type="PROSITE" id="PS50109">
    <property type="entry name" value="HIS_KIN"/>
    <property type="match status" value="1"/>
</dbReference>
<protein>
    <recommendedName>
        <fullName evidence="2">histidine kinase</fullName>
        <ecNumber evidence="2">2.7.13.3</ecNumber>
    </recommendedName>
</protein>
<dbReference type="EMBL" id="JAPDFL010000001">
    <property type="protein sequence ID" value="MCW1933896.1"/>
    <property type="molecule type" value="Genomic_DNA"/>
</dbReference>
<keyword evidence="3 6" id="KW-0597">Phosphoprotein</keyword>
<dbReference type="Pfam" id="PF08448">
    <property type="entry name" value="PAS_4"/>
    <property type="match status" value="2"/>
</dbReference>
<dbReference type="Gene3D" id="3.30.565.10">
    <property type="entry name" value="Histidine kinase-like ATPase, C-terminal domain"/>
    <property type="match status" value="1"/>
</dbReference>
<dbReference type="InterPro" id="IPR013656">
    <property type="entry name" value="PAS_4"/>
</dbReference>
<dbReference type="InterPro" id="IPR036890">
    <property type="entry name" value="HATPase_C_sf"/>
</dbReference>
<dbReference type="InterPro" id="IPR035965">
    <property type="entry name" value="PAS-like_dom_sf"/>
</dbReference>
<dbReference type="CDD" id="cd16922">
    <property type="entry name" value="HATPase_EvgS-ArcB-TorS-like"/>
    <property type="match status" value="1"/>
</dbReference>
<dbReference type="Gene3D" id="1.10.287.130">
    <property type="match status" value="1"/>
</dbReference>
<dbReference type="SUPFAM" id="SSF55781">
    <property type="entry name" value="GAF domain-like"/>
    <property type="match status" value="1"/>
</dbReference>
<evidence type="ECO:0000259" key="10">
    <source>
        <dbReference type="PROSITE" id="PS50112"/>
    </source>
</evidence>
<reference evidence="12 13" key="1">
    <citation type="submission" date="2022-10" db="EMBL/GenBank/DDBJ databases">
        <title>Pararhodobacter sp. nov., isolated from marine algae.</title>
        <authorList>
            <person name="Choi B.J."/>
            <person name="Kim J.M."/>
            <person name="Lee J.K."/>
            <person name="Choi D.G."/>
            <person name="Jeon C.O."/>
        </authorList>
    </citation>
    <scope>NUCLEOTIDE SEQUENCE [LARGE SCALE GENOMIC DNA]</scope>
    <source>
        <strain evidence="12 13">ZQ420</strain>
    </source>
</reference>
<feature type="domain" description="PAC" evidence="11">
    <location>
        <begin position="631"/>
        <end position="684"/>
    </location>
</feature>
<dbReference type="Pfam" id="PF08447">
    <property type="entry name" value="PAS_3"/>
    <property type="match status" value="1"/>
</dbReference>